<reference evidence="4" key="1">
    <citation type="journal article" date="2023" name="Phytobiomes J">
        <title>Deciphering the key players within the bacterial microbiota associated with aerial crown gall tumors on rhododendron: Insights into the gallobiome.</title>
        <authorList>
            <person name="Kuzmanovic N."/>
            <person name="Nesme J."/>
            <person name="Wolf J."/>
            <person name="Neumann-Schaal M."/>
            <person name="Petersen J."/>
            <person name="Fernandez-Gnecco G."/>
            <person name="Sproeer C."/>
            <person name="Bunk B."/>
            <person name="Overmann J."/>
            <person name="Sorensen S.J."/>
            <person name="Idczak E."/>
            <person name="Smalla K."/>
        </authorList>
    </citation>
    <scope>NUCLEOTIDE SEQUENCE [LARGE SCALE GENOMIC DNA]</scope>
    <source>
        <strain evidence="4">Rho-14.1</strain>
    </source>
</reference>
<dbReference type="SUPFAM" id="SSF55073">
    <property type="entry name" value="Nucleotide cyclase"/>
    <property type="match status" value="1"/>
</dbReference>
<keyword evidence="1" id="KW-0812">Transmembrane</keyword>
<comment type="caution">
    <text evidence="4">The sequence shown here is derived from an EMBL/GenBank/DDBJ whole genome shotgun (WGS) entry which is preliminary data.</text>
</comment>
<dbReference type="SMART" id="SM00052">
    <property type="entry name" value="EAL"/>
    <property type="match status" value="1"/>
</dbReference>
<dbReference type="InterPro" id="IPR052155">
    <property type="entry name" value="Biofilm_reg_signaling"/>
</dbReference>
<dbReference type="Pfam" id="PF00563">
    <property type="entry name" value="EAL"/>
    <property type="match status" value="1"/>
</dbReference>
<dbReference type="InterPro" id="IPR001633">
    <property type="entry name" value="EAL_dom"/>
</dbReference>
<keyword evidence="5" id="KW-1185">Reference proteome</keyword>
<name>A0ABU4W6K7_9HYPH</name>
<keyword evidence="1" id="KW-0472">Membrane</keyword>
<gene>
    <name evidence="4" type="ORF">RMS29_25490</name>
</gene>
<dbReference type="Proteomes" id="UP001277561">
    <property type="component" value="Unassembled WGS sequence"/>
</dbReference>
<feature type="transmembrane region" description="Helical" evidence="1">
    <location>
        <begin position="100"/>
        <end position="116"/>
    </location>
</feature>
<sequence>MLHTRKLLLIFSVPDDNPDLSLAQYRAFSKQLPLMYFILLTNTWGVSFTHLDSAPPLLTLWFPLALTVLCFYRILTWWYSINRDCTPEIAIQALKRTNRLAWVIAAAFTGWSLMLFEYGDPYMQSHVAFYMGITVIGCIFCLSHLRSAAFIVTLVVNVAFIGFFSESGNRVFVAMAVDVALVSVALLVVLCVQYRDFTNLIAKQIETQALSDENHRLANVDSLTGMPNRRFFFSQLDISFAEAQLKTTTFAVGLLDLDGFKPVNDIYGHAVGDQLLKEVGLRLNKVCDKIFVSRLGGDEFAFIVPDVETEDLFALGEEICALMRAPFLVSEAIVQISGSVGFAVYPEVGNSSMQLYERADYALYQAKREYPGGTVIFSDAHSDALCVIATIEQAFRGKSYEEHISVVFQPIMDIHSGRIVAFEALARWEKEQLGFIPPSVFIPAAERLGFIGALTKVLLRKALKEAAQWPHDVRLSFNLSAKDISSSEQALQILSIIINSGFDPKRVDLEITETAMLGDMGKARAIVETLKSTGLGISLDDFGTGYSSLTQLHQMPLDKIKIDRSFVTGIETNPASLKIVKSLISMCRDMSLESVIEGVETKEELETIRELGGTLVQGYFYSKPVSGTEALQQIQRVNGYENEDKIRAGTTPKD</sequence>
<dbReference type="RefSeq" id="WP_320188699.1">
    <property type="nucleotide sequence ID" value="NZ_CP192765.1"/>
</dbReference>
<proteinExistence type="predicted"/>
<keyword evidence="1" id="KW-1133">Transmembrane helix</keyword>
<dbReference type="CDD" id="cd01949">
    <property type="entry name" value="GGDEF"/>
    <property type="match status" value="1"/>
</dbReference>
<dbReference type="InterPro" id="IPR043128">
    <property type="entry name" value="Rev_trsase/Diguanyl_cyclase"/>
</dbReference>
<dbReference type="SMART" id="SM00267">
    <property type="entry name" value="GGDEF"/>
    <property type="match status" value="1"/>
</dbReference>
<dbReference type="PANTHER" id="PTHR44757:SF2">
    <property type="entry name" value="BIOFILM ARCHITECTURE MAINTENANCE PROTEIN MBAA"/>
    <property type="match status" value="1"/>
</dbReference>
<dbReference type="PROSITE" id="PS50883">
    <property type="entry name" value="EAL"/>
    <property type="match status" value="1"/>
</dbReference>
<evidence type="ECO:0000259" key="2">
    <source>
        <dbReference type="PROSITE" id="PS50883"/>
    </source>
</evidence>
<organism evidence="4 5">
    <name type="scientific">Agrobacterium rosae</name>
    <dbReference type="NCBI Taxonomy" id="1972867"/>
    <lineage>
        <taxon>Bacteria</taxon>
        <taxon>Pseudomonadati</taxon>
        <taxon>Pseudomonadota</taxon>
        <taxon>Alphaproteobacteria</taxon>
        <taxon>Hyphomicrobiales</taxon>
        <taxon>Rhizobiaceae</taxon>
        <taxon>Rhizobium/Agrobacterium group</taxon>
        <taxon>Agrobacterium</taxon>
    </lineage>
</organism>
<dbReference type="EMBL" id="JAVRAD010000019">
    <property type="protein sequence ID" value="MDX8332566.1"/>
    <property type="molecule type" value="Genomic_DNA"/>
</dbReference>
<dbReference type="SUPFAM" id="SSF141868">
    <property type="entry name" value="EAL domain-like"/>
    <property type="match status" value="1"/>
</dbReference>
<dbReference type="NCBIfam" id="TIGR00254">
    <property type="entry name" value="GGDEF"/>
    <property type="match status" value="1"/>
</dbReference>
<protein>
    <submittedName>
        <fullName evidence="4">EAL domain-containing protein</fullName>
    </submittedName>
</protein>
<evidence type="ECO:0000313" key="4">
    <source>
        <dbReference type="EMBL" id="MDX8332566.1"/>
    </source>
</evidence>
<feature type="transmembrane region" description="Helical" evidence="1">
    <location>
        <begin position="57"/>
        <end position="79"/>
    </location>
</feature>
<dbReference type="InterPro" id="IPR035919">
    <property type="entry name" value="EAL_sf"/>
</dbReference>
<feature type="transmembrane region" description="Helical" evidence="1">
    <location>
        <begin position="171"/>
        <end position="194"/>
    </location>
</feature>
<feature type="domain" description="EAL" evidence="2">
    <location>
        <begin position="388"/>
        <end position="638"/>
    </location>
</feature>
<dbReference type="Pfam" id="PF00990">
    <property type="entry name" value="GGDEF"/>
    <property type="match status" value="1"/>
</dbReference>
<evidence type="ECO:0000256" key="1">
    <source>
        <dbReference type="SAM" id="Phobius"/>
    </source>
</evidence>
<dbReference type="InterPro" id="IPR000160">
    <property type="entry name" value="GGDEF_dom"/>
</dbReference>
<dbReference type="CDD" id="cd01948">
    <property type="entry name" value="EAL"/>
    <property type="match status" value="1"/>
</dbReference>
<evidence type="ECO:0000259" key="3">
    <source>
        <dbReference type="PROSITE" id="PS50887"/>
    </source>
</evidence>
<dbReference type="PANTHER" id="PTHR44757">
    <property type="entry name" value="DIGUANYLATE CYCLASE DGCP"/>
    <property type="match status" value="1"/>
</dbReference>
<feature type="transmembrane region" description="Helical" evidence="1">
    <location>
        <begin position="34"/>
        <end position="51"/>
    </location>
</feature>
<feature type="domain" description="GGDEF" evidence="3">
    <location>
        <begin position="248"/>
        <end position="380"/>
    </location>
</feature>
<evidence type="ECO:0000313" key="5">
    <source>
        <dbReference type="Proteomes" id="UP001277561"/>
    </source>
</evidence>
<dbReference type="Gene3D" id="3.20.20.450">
    <property type="entry name" value="EAL domain"/>
    <property type="match status" value="1"/>
</dbReference>
<dbReference type="PROSITE" id="PS50887">
    <property type="entry name" value="GGDEF"/>
    <property type="match status" value="1"/>
</dbReference>
<feature type="transmembrane region" description="Helical" evidence="1">
    <location>
        <begin position="149"/>
        <end position="165"/>
    </location>
</feature>
<accession>A0ABU4W6K7</accession>
<dbReference type="InterPro" id="IPR029787">
    <property type="entry name" value="Nucleotide_cyclase"/>
</dbReference>
<dbReference type="Gene3D" id="3.30.70.270">
    <property type="match status" value="1"/>
</dbReference>